<accession>A0ABN9U1H1</accession>
<gene>
    <name evidence="1" type="ORF">PCOR1329_LOCUS44354</name>
</gene>
<proteinExistence type="predicted"/>
<evidence type="ECO:0000313" key="1">
    <source>
        <dbReference type="EMBL" id="CAK0852627.1"/>
    </source>
</evidence>
<dbReference type="Proteomes" id="UP001189429">
    <property type="component" value="Unassembled WGS sequence"/>
</dbReference>
<protein>
    <submittedName>
        <fullName evidence="1">Uncharacterized protein</fullName>
    </submittedName>
</protein>
<dbReference type="Gene3D" id="3.30.870.10">
    <property type="entry name" value="Endonuclease Chain A"/>
    <property type="match status" value="1"/>
</dbReference>
<comment type="caution">
    <text evidence="1">The sequence shown here is derived from an EMBL/GenBank/DDBJ whole genome shotgun (WGS) entry which is preliminary data.</text>
</comment>
<name>A0ABN9U1H1_9DINO</name>
<keyword evidence="2" id="KW-1185">Reference proteome</keyword>
<reference evidence="1" key="1">
    <citation type="submission" date="2023-10" db="EMBL/GenBank/DDBJ databases">
        <authorList>
            <person name="Chen Y."/>
            <person name="Shah S."/>
            <person name="Dougan E. K."/>
            <person name="Thang M."/>
            <person name="Chan C."/>
        </authorList>
    </citation>
    <scope>NUCLEOTIDE SEQUENCE [LARGE SCALE GENOMIC DNA]</scope>
</reference>
<dbReference type="EMBL" id="CAUYUJ010015327">
    <property type="protein sequence ID" value="CAK0852627.1"/>
    <property type="molecule type" value="Genomic_DNA"/>
</dbReference>
<sequence>MQAEGRCTHDGHLYLNKQWEHIKHMQSGFVGWVVDHLPDRMPTILQNRVTVTEFPENGETPEFPPTYTKDKVPFNHDGFQGHVPMITIGRYGKILLKNRPSDQAFIAMVNASKKIIRMALQDIGPCCFPGTKIALPGCTWPKPYLQALGKAILERGVDLEIAVSNPGSIPGNLSPTEALYGNGWECADVAAEIIKTIQTKSTTVMTTQKTTRDYGASSRRTFVFVTSDRV</sequence>
<organism evidence="1 2">
    <name type="scientific">Prorocentrum cordatum</name>
    <dbReference type="NCBI Taxonomy" id="2364126"/>
    <lineage>
        <taxon>Eukaryota</taxon>
        <taxon>Sar</taxon>
        <taxon>Alveolata</taxon>
        <taxon>Dinophyceae</taxon>
        <taxon>Prorocentrales</taxon>
        <taxon>Prorocentraceae</taxon>
        <taxon>Prorocentrum</taxon>
    </lineage>
</organism>
<evidence type="ECO:0000313" key="2">
    <source>
        <dbReference type="Proteomes" id="UP001189429"/>
    </source>
</evidence>